<dbReference type="EMBL" id="CALNXK010000014">
    <property type="protein sequence ID" value="CAH3046502.1"/>
    <property type="molecule type" value="Genomic_DNA"/>
</dbReference>
<protein>
    <submittedName>
        <fullName evidence="1">Uncharacterized protein</fullName>
    </submittedName>
</protein>
<proteinExistence type="predicted"/>
<gene>
    <name evidence="1" type="ORF">PLOB_00008123</name>
</gene>
<keyword evidence="2" id="KW-1185">Reference proteome</keyword>
<dbReference type="Proteomes" id="UP001159405">
    <property type="component" value="Unassembled WGS sequence"/>
</dbReference>
<accession>A0ABN8NA26</accession>
<organism evidence="1 2">
    <name type="scientific">Porites lobata</name>
    <dbReference type="NCBI Taxonomy" id="104759"/>
    <lineage>
        <taxon>Eukaryota</taxon>
        <taxon>Metazoa</taxon>
        <taxon>Cnidaria</taxon>
        <taxon>Anthozoa</taxon>
        <taxon>Hexacorallia</taxon>
        <taxon>Scleractinia</taxon>
        <taxon>Fungiina</taxon>
        <taxon>Poritidae</taxon>
        <taxon>Porites</taxon>
    </lineage>
</organism>
<sequence>RCRSGRRFTGHIRRIKVGLKLLLAKYRFKSGDSFPPGTNKIDQILDDAENTESMVNQILYRTFTYQKAHDKALLPTGAEAWEAHEAILVDGYLITCQ</sequence>
<feature type="non-terminal residue" evidence="1">
    <location>
        <position position="1"/>
    </location>
</feature>
<evidence type="ECO:0000313" key="1">
    <source>
        <dbReference type="EMBL" id="CAH3046502.1"/>
    </source>
</evidence>
<name>A0ABN8NA26_9CNID</name>
<evidence type="ECO:0000313" key="2">
    <source>
        <dbReference type="Proteomes" id="UP001159405"/>
    </source>
</evidence>
<reference evidence="1 2" key="1">
    <citation type="submission" date="2022-05" db="EMBL/GenBank/DDBJ databases">
        <authorList>
            <consortium name="Genoscope - CEA"/>
            <person name="William W."/>
        </authorList>
    </citation>
    <scope>NUCLEOTIDE SEQUENCE [LARGE SCALE GENOMIC DNA]</scope>
</reference>
<feature type="non-terminal residue" evidence="1">
    <location>
        <position position="97"/>
    </location>
</feature>
<comment type="caution">
    <text evidence="1">The sequence shown here is derived from an EMBL/GenBank/DDBJ whole genome shotgun (WGS) entry which is preliminary data.</text>
</comment>